<sequence length="145" mass="15874">MNGLVLDQIHGELIFDHVQFTYPSRPNTIVLKDFSLKVQAGQTVALVGASGSGKSTAIALLLRFYDSDKGTLQLKWLRGKMGLVSQEHALFGTSVKENIMFGKPDATMDEIVAATMAANAHDFIRQLPEGYETKVGKVVKVLFSF</sequence>
<accession>A0AA41VB85</accession>
<feature type="domain" description="ABC transporter" evidence="1">
    <location>
        <begin position="31"/>
        <end position="125"/>
    </location>
</feature>
<dbReference type="SUPFAM" id="SSF52540">
    <property type="entry name" value="P-loop containing nucleoside triphosphate hydrolases"/>
    <property type="match status" value="1"/>
</dbReference>
<dbReference type="Proteomes" id="UP001177140">
    <property type="component" value="Unassembled WGS sequence"/>
</dbReference>
<dbReference type="GO" id="GO:0005886">
    <property type="term" value="C:plasma membrane"/>
    <property type="evidence" value="ECO:0007669"/>
    <property type="project" value="TreeGrafter"/>
</dbReference>
<dbReference type="AlphaFoldDB" id="A0AA41VB85"/>
<dbReference type="InterPro" id="IPR003439">
    <property type="entry name" value="ABC_transporter-like_ATP-bd"/>
</dbReference>
<dbReference type="InterPro" id="IPR027417">
    <property type="entry name" value="P-loop_NTPase"/>
</dbReference>
<dbReference type="Gene3D" id="3.40.50.300">
    <property type="entry name" value="P-loop containing nucleotide triphosphate hydrolases"/>
    <property type="match status" value="1"/>
</dbReference>
<gene>
    <name evidence="2" type="ORF">MKW94_016788</name>
</gene>
<organism evidence="2 3">
    <name type="scientific">Papaver nudicaule</name>
    <name type="common">Iceland poppy</name>
    <dbReference type="NCBI Taxonomy" id="74823"/>
    <lineage>
        <taxon>Eukaryota</taxon>
        <taxon>Viridiplantae</taxon>
        <taxon>Streptophyta</taxon>
        <taxon>Embryophyta</taxon>
        <taxon>Tracheophyta</taxon>
        <taxon>Spermatophyta</taxon>
        <taxon>Magnoliopsida</taxon>
        <taxon>Ranunculales</taxon>
        <taxon>Papaveraceae</taxon>
        <taxon>Papaveroideae</taxon>
        <taxon>Papaver</taxon>
    </lineage>
</organism>
<evidence type="ECO:0000313" key="3">
    <source>
        <dbReference type="Proteomes" id="UP001177140"/>
    </source>
</evidence>
<evidence type="ECO:0000313" key="2">
    <source>
        <dbReference type="EMBL" id="MCL7032358.1"/>
    </source>
</evidence>
<protein>
    <recommendedName>
        <fullName evidence="1">ABC transporter domain-containing protein</fullName>
    </recommendedName>
</protein>
<dbReference type="GO" id="GO:0005524">
    <property type="term" value="F:ATP binding"/>
    <property type="evidence" value="ECO:0007669"/>
    <property type="project" value="InterPro"/>
</dbReference>
<dbReference type="PANTHER" id="PTHR24222:SF79">
    <property type="entry name" value="ATP BINDING CASSETTE SUBFAMILY B"/>
    <property type="match status" value="1"/>
</dbReference>
<name>A0AA41VB85_PAPNU</name>
<dbReference type="GO" id="GO:0042626">
    <property type="term" value="F:ATPase-coupled transmembrane transporter activity"/>
    <property type="evidence" value="ECO:0007669"/>
    <property type="project" value="TreeGrafter"/>
</dbReference>
<proteinExistence type="predicted"/>
<comment type="caution">
    <text evidence="2">The sequence shown here is derived from an EMBL/GenBank/DDBJ whole genome shotgun (WGS) entry which is preliminary data.</text>
</comment>
<dbReference type="GO" id="GO:0016887">
    <property type="term" value="F:ATP hydrolysis activity"/>
    <property type="evidence" value="ECO:0007669"/>
    <property type="project" value="InterPro"/>
</dbReference>
<evidence type="ECO:0000259" key="1">
    <source>
        <dbReference type="Pfam" id="PF00005"/>
    </source>
</evidence>
<dbReference type="EMBL" id="JAJJMA010122581">
    <property type="protein sequence ID" value="MCL7032358.1"/>
    <property type="molecule type" value="Genomic_DNA"/>
</dbReference>
<keyword evidence="3" id="KW-1185">Reference proteome</keyword>
<dbReference type="InterPro" id="IPR039421">
    <property type="entry name" value="Type_1_exporter"/>
</dbReference>
<dbReference type="PANTHER" id="PTHR24222">
    <property type="entry name" value="ABC TRANSPORTER B FAMILY"/>
    <property type="match status" value="1"/>
</dbReference>
<reference evidence="2" key="1">
    <citation type="submission" date="2022-03" db="EMBL/GenBank/DDBJ databases">
        <title>A functionally conserved STORR gene fusion in Papaver species that diverged 16.8 million years ago.</title>
        <authorList>
            <person name="Catania T."/>
        </authorList>
    </citation>
    <scope>NUCLEOTIDE SEQUENCE</scope>
    <source>
        <strain evidence="2">S-191538</strain>
    </source>
</reference>
<dbReference type="Pfam" id="PF00005">
    <property type="entry name" value="ABC_tran"/>
    <property type="match status" value="1"/>
</dbReference>